<organism evidence="2 3">
    <name type="scientific">Neokomagataea anthophila</name>
    <dbReference type="NCBI Taxonomy" id="2826925"/>
    <lineage>
        <taxon>Bacteria</taxon>
        <taxon>Pseudomonadati</taxon>
        <taxon>Pseudomonadota</taxon>
        <taxon>Alphaproteobacteria</taxon>
        <taxon>Acetobacterales</taxon>
        <taxon>Acetobacteraceae</taxon>
        <taxon>Neokomagataea</taxon>
    </lineage>
</organism>
<gene>
    <name evidence="2" type="ORF">KB213_08265</name>
</gene>
<name>A0ABS5E818_9PROT</name>
<keyword evidence="1" id="KW-0472">Membrane</keyword>
<evidence type="ECO:0000256" key="1">
    <source>
        <dbReference type="SAM" id="Phobius"/>
    </source>
</evidence>
<accession>A0ABS5E818</accession>
<keyword evidence="1" id="KW-1133">Transmembrane helix</keyword>
<sequence>MIILYLAIAAAWLFFWLKGQLWAAAFICLLLLAFIFTMHSSYVFDSNAPHRAYLALQGMCPSGAIMPCDYVKTVKGSLMQTLSFDGKDPAPDNSLPVFTLIAVAGTLLAFTPYIIHRRRAARMDRALNGLRLTDVD</sequence>
<proteinExistence type="predicted"/>
<evidence type="ECO:0000313" key="2">
    <source>
        <dbReference type="EMBL" id="MBR0560045.1"/>
    </source>
</evidence>
<dbReference type="Proteomes" id="UP000677812">
    <property type="component" value="Unassembled WGS sequence"/>
</dbReference>
<feature type="transmembrane region" description="Helical" evidence="1">
    <location>
        <begin position="21"/>
        <end position="44"/>
    </location>
</feature>
<evidence type="ECO:0000313" key="3">
    <source>
        <dbReference type="Proteomes" id="UP000677812"/>
    </source>
</evidence>
<keyword evidence="3" id="KW-1185">Reference proteome</keyword>
<reference evidence="2 3" key="1">
    <citation type="submission" date="2021-04" db="EMBL/GenBank/DDBJ databases">
        <title>The complete genome sequence of Neokomagataea sp. TBRC 2177.</title>
        <authorList>
            <person name="Charoenyingcharoen P."/>
            <person name="Yukphan P."/>
        </authorList>
    </citation>
    <scope>NUCLEOTIDE SEQUENCE [LARGE SCALE GENOMIC DNA]</scope>
    <source>
        <strain evidence="2 3">TBRC 2177</strain>
    </source>
</reference>
<keyword evidence="1" id="KW-0812">Transmembrane</keyword>
<dbReference type="RefSeq" id="WP_211682101.1">
    <property type="nucleotide sequence ID" value="NZ_JAGRQH010000005.1"/>
</dbReference>
<feature type="transmembrane region" description="Helical" evidence="1">
    <location>
        <begin position="95"/>
        <end position="115"/>
    </location>
</feature>
<protein>
    <submittedName>
        <fullName evidence="2">Uncharacterized protein</fullName>
    </submittedName>
</protein>
<dbReference type="EMBL" id="JAGRQH010000005">
    <property type="protein sequence ID" value="MBR0560045.1"/>
    <property type="molecule type" value="Genomic_DNA"/>
</dbReference>
<comment type="caution">
    <text evidence="2">The sequence shown here is derived from an EMBL/GenBank/DDBJ whole genome shotgun (WGS) entry which is preliminary data.</text>
</comment>